<accession>A0A366S718</accession>
<dbReference type="FunFam" id="2.60.120.10:FF:000034">
    <property type="entry name" value="Homogentisate 1,2-dioxygenase"/>
    <property type="match status" value="1"/>
</dbReference>
<dbReference type="GO" id="GO:0006572">
    <property type="term" value="P:L-tyrosine catabolic process"/>
    <property type="evidence" value="ECO:0007669"/>
    <property type="project" value="UniProtKB-KW"/>
</dbReference>
<feature type="binding site" evidence="16">
    <location>
        <position position="336"/>
    </location>
    <ligand>
        <name>homogentisate</name>
        <dbReference type="ChEBI" id="CHEBI:16169"/>
    </ligand>
</feature>
<feature type="transmembrane region" description="Helical" evidence="17">
    <location>
        <begin position="528"/>
        <end position="552"/>
    </location>
</feature>
<keyword evidence="20" id="KW-1185">Reference proteome</keyword>
<feature type="transmembrane region" description="Helical" evidence="17">
    <location>
        <begin position="645"/>
        <end position="662"/>
    </location>
</feature>
<dbReference type="InterPro" id="IPR002293">
    <property type="entry name" value="AA/rel_permease1"/>
</dbReference>
<evidence type="ECO:0000256" key="10">
    <source>
        <dbReference type="ARBA" id="ARBA00022989"/>
    </source>
</evidence>
<feature type="transmembrane region" description="Helical" evidence="17">
    <location>
        <begin position="604"/>
        <end position="625"/>
    </location>
</feature>
<evidence type="ECO:0000256" key="9">
    <source>
        <dbReference type="ARBA" id="ARBA00022964"/>
    </source>
</evidence>
<dbReference type="PANTHER" id="PTHR11056">
    <property type="entry name" value="HOMOGENTISATE 1,2-DIOXYGENASE"/>
    <property type="match status" value="1"/>
</dbReference>
<organism evidence="19 20">
    <name type="scientific">Fusarium coffeatum</name>
    <dbReference type="NCBI Taxonomy" id="231269"/>
    <lineage>
        <taxon>Eukaryota</taxon>
        <taxon>Fungi</taxon>
        <taxon>Dikarya</taxon>
        <taxon>Ascomycota</taxon>
        <taxon>Pezizomycotina</taxon>
        <taxon>Sordariomycetes</taxon>
        <taxon>Hypocreomycetidae</taxon>
        <taxon>Hypocreales</taxon>
        <taxon>Nectriaceae</taxon>
        <taxon>Fusarium</taxon>
        <taxon>Fusarium incarnatum-equiseti species complex</taxon>
    </lineage>
</organism>
<dbReference type="GO" id="GO:0046872">
    <property type="term" value="F:metal ion binding"/>
    <property type="evidence" value="ECO:0007669"/>
    <property type="project" value="UniProtKB-KW"/>
</dbReference>
<feature type="transmembrane region" description="Helical" evidence="17">
    <location>
        <begin position="683"/>
        <end position="705"/>
    </location>
</feature>
<keyword evidence="13 17" id="KW-0472">Membrane</keyword>
<evidence type="ECO:0000256" key="7">
    <source>
        <dbReference type="ARBA" id="ARBA00022723"/>
    </source>
</evidence>
<comment type="cofactor">
    <cofactor evidence="1 16">
        <name>Fe cation</name>
        <dbReference type="ChEBI" id="CHEBI:24875"/>
    </cofactor>
</comment>
<evidence type="ECO:0000256" key="15">
    <source>
        <dbReference type="PIRSR" id="PIRSR605708-1"/>
    </source>
</evidence>
<comment type="pathway">
    <text evidence="3">Amino-acid degradation; L-phenylalanine degradation; acetoacetate and fumarate from L-phenylalanine: step 4/6.</text>
</comment>
<dbReference type="GeneID" id="41991906"/>
<evidence type="ECO:0000256" key="8">
    <source>
        <dbReference type="ARBA" id="ARBA00022878"/>
    </source>
</evidence>
<feature type="active site" description="Proton acceptor" evidence="15">
    <location>
        <position position="278"/>
    </location>
</feature>
<comment type="similarity">
    <text evidence="4">Belongs to the homogentisate dioxygenase family.</text>
</comment>
<feature type="binding site" evidence="16">
    <location>
        <position position="327"/>
    </location>
    <ligand>
        <name>Fe cation</name>
        <dbReference type="ChEBI" id="CHEBI:24875"/>
    </ligand>
</feature>
<dbReference type="InterPro" id="IPR005708">
    <property type="entry name" value="Homogentis_dOase"/>
</dbReference>
<keyword evidence="6 17" id="KW-0812">Transmembrane</keyword>
<evidence type="ECO:0000256" key="3">
    <source>
        <dbReference type="ARBA" id="ARBA00004704"/>
    </source>
</evidence>
<feature type="transmembrane region" description="Helical" evidence="17">
    <location>
        <begin position="784"/>
        <end position="804"/>
    </location>
</feature>
<evidence type="ECO:0000313" key="19">
    <source>
        <dbReference type="EMBL" id="RBR24688.1"/>
    </source>
</evidence>
<dbReference type="InterPro" id="IPR011051">
    <property type="entry name" value="RmlC_Cupin_sf"/>
</dbReference>
<feature type="transmembrane region" description="Helical" evidence="17">
    <location>
        <begin position="572"/>
        <end position="592"/>
    </location>
</feature>
<comment type="subcellular location">
    <subcellularLocation>
        <location evidence="2">Membrane</location>
        <topology evidence="2">Multi-pass membrane protein</topology>
    </subcellularLocation>
</comment>
<evidence type="ECO:0000256" key="12">
    <source>
        <dbReference type="ARBA" id="ARBA00023004"/>
    </source>
</evidence>
<protein>
    <recommendedName>
        <fullName evidence="5">homogentisate 1,2-dioxygenase</fullName>
        <ecNumber evidence="5">1.13.11.5</ecNumber>
    </recommendedName>
</protein>
<dbReference type="GO" id="GO:0016020">
    <property type="term" value="C:membrane"/>
    <property type="evidence" value="ECO:0007669"/>
    <property type="project" value="UniProtKB-SubCell"/>
</dbReference>
<evidence type="ECO:0000256" key="11">
    <source>
        <dbReference type="ARBA" id="ARBA00023002"/>
    </source>
</evidence>
<keyword evidence="14" id="KW-0585">Phenylalanine catabolism</keyword>
<keyword evidence="9" id="KW-0223">Dioxygenase</keyword>
<evidence type="ECO:0000256" key="16">
    <source>
        <dbReference type="PIRSR" id="PIRSR605708-2"/>
    </source>
</evidence>
<evidence type="ECO:0000256" key="4">
    <source>
        <dbReference type="ARBA" id="ARBA00007757"/>
    </source>
</evidence>
<feature type="transmembrane region" description="Helical" evidence="17">
    <location>
        <begin position="810"/>
        <end position="834"/>
    </location>
</feature>
<feature type="transmembrane region" description="Helical" evidence="17">
    <location>
        <begin position="855"/>
        <end position="874"/>
    </location>
</feature>
<feature type="binding site" evidence="16">
    <location>
        <position position="358"/>
    </location>
    <ligand>
        <name>Fe cation</name>
        <dbReference type="ChEBI" id="CHEBI:24875"/>
    </ligand>
</feature>
<feature type="binding site" evidence="16">
    <location>
        <position position="321"/>
    </location>
    <ligand>
        <name>Fe cation</name>
        <dbReference type="ChEBI" id="CHEBI:24875"/>
    </ligand>
</feature>
<evidence type="ECO:0000256" key="14">
    <source>
        <dbReference type="ARBA" id="ARBA00023232"/>
    </source>
</evidence>
<dbReference type="GO" id="GO:0006559">
    <property type="term" value="P:L-phenylalanine catabolic process"/>
    <property type="evidence" value="ECO:0007669"/>
    <property type="project" value="UniProtKB-UniPathway"/>
</dbReference>
<dbReference type="UniPathway" id="UPA00139">
    <property type="reaction ID" value="UER00339"/>
</dbReference>
<feature type="transmembrane region" description="Helical" evidence="17">
    <location>
        <begin position="737"/>
        <end position="763"/>
    </location>
</feature>
<dbReference type="GO" id="GO:0004411">
    <property type="term" value="F:homogentisate 1,2-dioxygenase activity"/>
    <property type="evidence" value="ECO:0007669"/>
    <property type="project" value="UniProtKB-EC"/>
</dbReference>
<name>A0A366S718_9HYPO</name>
<dbReference type="Gene3D" id="2.60.120.10">
    <property type="entry name" value="Jelly Rolls"/>
    <property type="match status" value="1"/>
</dbReference>
<evidence type="ECO:0000256" key="17">
    <source>
        <dbReference type="SAM" id="Phobius"/>
    </source>
</evidence>
<dbReference type="PANTHER" id="PTHR11056:SF0">
    <property type="entry name" value="HOMOGENTISATE 1,2-DIOXYGENASE"/>
    <property type="match status" value="1"/>
</dbReference>
<dbReference type="CDD" id="cd07000">
    <property type="entry name" value="cupin_HGO_N"/>
    <property type="match status" value="1"/>
</dbReference>
<dbReference type="InterPro" id="IPR014710">
    <property type="entry name" value="RmlC-like_jellyroll"/>
</dbReference>
<proteinExistence type="inferred from homology"/>
<evidence type="ECO:0000256" key="5">
    <source>
        <dbReference type="ARBA" id="ARBA00013127"/>
    </source>
</evidence>
<keyword evidence="11" id="KW-0560">Oxidoreductase</keyword>
<dbReference type="EMBL" id="QKXC01000052">
    <property type="protein sequence ID" value="RBR24688.1"/>
    <property type="molecule type" value="Genomic_DNA"/>
</dbReference>
<dbReference type="InterPro" id="IPR046452">
    <property type="entry name" value="HgmA_N"/>
</dbReference>
<evidence type="ECO:0000256" key="1">
    <source>
        <dbReference type="ARBA" id="ARBA00001962"/>
    </source>
</evidence>
<dbReference type="SUPFAM" id="SSF51182">
    <property type="entry name" value="RmlC-like cupins"/>
    <property type="match status" value="1"/>
</dbReference>
<evidence type="ECO:0000259" key="18">
    <source>
        <dbReference type="Pfam" id="PF20510"/>
    </source>
</evidence>
<feature type="binding site" evidence="16">
    <location>
        <position position="358"/>
    </location>
    <ligand>
        <name>homogentisate</name>
        <dbReference type="ChEBI" id="CHEBI:16169"/>
    </ligand>
</feature>
<dbReference type="Pfam" id="PF20510">
    <property type="entry name" value="HgmA_N"/>
    <property type="match status" value="1"/>
</dbReference>
<dbReference type="Pfam" id="PF13520">
    <property type="entry name" value="AA_permease_2"/>
    <property type="match status" value="1"/>
</dbReference>
<dbReference type="Proteomes" id="UP000253153">
    <property type="component" value="Unassembled WGS sequence"/>
</dbReference>
<feature type="domain" description="Homogentisate 1,2-dioxygenase N-terminal" evidence="18">
    <location>
        <begin position="14"/>
        <end position="274"/>
    </location>
</feature>
<evidence type="ECO:0000313" key="20">
    <source>
        <dbReference type="Proteomes" id="UP000253153"/>
    </source>
</evidence>
<evidence type="ECO:0000256" key="13">
    <source>
        <dbReference type="ARBA" id="ARBA00023136"/>
    </source>
</evidence>
<comment type="caution">
    <text evidence="19">The sequence shown here is derived from an EMBL/GenBank/DDBJ whole genome shotgun (WGS) entry which is preliminary data.</text>
</comment>
<dbReference type="Gene3D" id="1.20.1740.10">
    <property type="entry name" value="Amino acid/polyamine transporter I"/>
    <property type="match status" value="1"/>
</dbReference>
<keyword evidence="8" id="KW-0828">Tyrosine catabolism</keyword>
<sequence>MPVTSFSTPDKYSYLNGFDSFHESESIQGALPIGANSPQKVPYGLYAEKLSGTAFTAPRHENKQTWLYRVLPSASHSTYKRFKDAAPSLKAKLNYVPQQLRWDPFDIDENVDWVRGLNRVSGAGDPTLKTGIGIYIFSAGRDMDEKTAMYSSDGEMLIVAQHGVLDIQTELGRLLVRPNEIAVIPRGIRYRVTLPSGPVRGYILELYQGHFQLPELGPIGSNCLANPRDFQIPVADFDEDTKSKWTILNKFNNDIFVAEQGHTPFDVVAWHGNVSFDHPDPSIYTVLTGPSDHPGTAVADFVIFPPRWLVQEDTFRPPWYHRNTMSEFMGLICGQYDAKTGGGFQPAGASLHNVMTAHGPDADTFEKASNAELKPMKVGEGSKTDLTSESMESMSAMGENDSWFKQTSIMEVTSPAPTDNEKQLGHTNPNSQTLESLGYAQEVKRRFSLMAMVATCVNLMCTWEALSSTLAAGLVSGGPVALVYGSIAAFAGSICGAMSLAELASSFPTAGGQYHFVAKLSPRATRPLTSWFAGYISTLGWISLAGSAPFLAGTQIQGLIVLNNPDYVFERWHGTMLFWAILIGAAAICILCSNALPLIEKLTLVIHVGFFFIIIVTMAVVSPSKHTAEFVFTKFENNSGWDNDAVAWSIGLLSSCYVLIGYDGATHLSEEMDKAETGVPRAMVGSILINWPLGLAFLLVVLFFMGDVNSALNTPTGFPIIQIFYNMTGSVTAATCLAGAITAMAALSTVPLITSAARIMWAFARDGGLPFSQYIAKVDKRREIPTISIMVVTFLLILLGLINIGSTTAFNAILSLAVVSLQISYLVPIILLIWRRFCRPETLTWGPWRLGKAGLYINVVAVIYLTFTSIFLLFPPYRPVTAANMNYASVVLGGALLFGCVYWPFKARRRYIGPLTGTEVLEGRLN</sequence>
<dbReference type="OrthoDB" id="10054429at2759"/>
<feature type="transmembrane region" description="Helical" evidence="17">
    <location>
        <begin position="886"/>
        <end position="905"/>
    </location>
</feature>
<dbReference type="AlphaFoldDB" id="A0A366S718"/>
<evidence type="ECO:0000256" key="2">
    <source>
        <dbReference type="ARBA" id="ARBA00004141"/>
    </source>
</evidence>
<keyword evidence="10 17" id="KW-1133">Transmembrane helix</keyword>
<dbReference type="RefSeq" id="XP_031019279.1">
    <property type="nucleotide sequence ID" value="XM_031156610.1"/>
</dbReference>
<keyword evidence="12 16" id="KW-0408">Iron</keyword>
<gene>
    <name evidence="19" type="ORF">FIESC28_02461</name>
</gene>
<evidence type="ECO:0000256" key="6">
    <source>
        <dbReference type="ARBA" id="ARBA00022692"/>
    </source>
</evidence>
<dbReference type="EC" id="1.13.11.5" evidence="5"/>
<reference evidence="19 20" key="1">
    <citation type="submission" date="2018-06" db="EMBL/GenBank/DDBJ databases">
        <title>Fusarium incarnatum-equiseti species complex species 28.</title>
        <authorList>
            <person name="Gardiner D.M."/>
        </authorList>
    </citation>
    <scope>NUCLEOTIDE SEQUENCE [LARGE SCALE GENOMIC DNA]</scope>
    <source>
        <strain evidence="19 20">FIESC_28</strain>
    </source>
</reference>
<keyword evidence="7 16" id="KW-0479">Metal-binding</keyword>
<dbReference type="NCBIfam" id="TIGR01015">
    <property type="entry name" value="hmgA"/>
    <property type="match status" value="1"/>
</dbReference>
<dbReference type="GO" id="GO:0005737">
    <property type="term" value="C:cytoplasm"/>
    <property type="evidence" value="ECO:0007669"/>
    <property type="project" value="TreeGrafter"/>
</dbReference>
<dbReference type="GO" id="GO:0022857">
    <property type="term" value="F:transmembrane transporter activity"/>
    <property type="evidence" value="ECO:0007669"/>
    <property type="project" value="InterPro"/>
</dbReference>